<evidence type="ECO:0000313" key="13">
    <source>
        <dbReference type="Proteomes" id="UP001633002"/>
    </source>
</evidence>
<dbReference type="SMART" id="SM00382">
    <property type="entry name" value="AAA"/>
    <property type="match status" value="1"/>
</dbReference>
<dbReference type="InterPro" id="IPR053016">
    <property type="entry name" value="CTF18-RFC_complex"/>
</dbReference>
<dbReference type="GO" id="GO:0006260">
    <property type="term" value="P:DNA replication"/>
    <property type="evidence" value="ECO:0007669"/>
    <property type="project" value="UniProtKB-KW"/>
</dbReference>
<keyword evidence="8" id="KW-0131">Cell cycle</keyword>
<dbReference type="InterPro" id="IPR027417">
    <property type="entry name" value="P-loop_NTPase"/>
</dbReference>
<keyword evidence="7" id="KW-0539">Nucleus</keyword>
<evidence type="ECO:0000256" key="6">
    <source>
        <dbReference type="ARBA" id="ARBA00023125"/>
    </source>
</evidence>
<evidence type="ECO:0000256" key="1">
    <source>
        <dbReference type="ARBA" id="ARBA00004123"/>
    </source>
</evidence>
<dbReference type="Gene3D" id="1.10.8.60">
    <property type="match status" value="1"/>
</dbReference>
<dbReference type="AlphaFoldDB" id="A0ABD3HZH7"/>
<feature type="compositionally biased region" description="Polar residues" evidence="10">
    <location>
        <begin position="93"/>
        <end position="102"/>
    </location>
</feature>
<gene>
    <name evidence="12" type="ORF">R1sor_010834</name>
</gene>
<dbReference type="InterPro" id="IPR047854">
    <property type="entry name" value="RFC_lid"/>
</dbReference>
<keyword evidence="5" id="KW-0067">ATP-binding</keyword>
<dbReference type="GO" id="GO:0005634">
    <property type="term" value="C:nucleus"/>
    <property type="evidence" value="ECO:0007669"/>
    <property type="project" value="UniProtKB-SubCell"/>
</dbReference>
<dbReference type="InterPro" id="IPR003593">
    <property type="entry name" value="AAA+_ATPase"/>
</dbReference>
<reference evidence="12 13" key="1">
    <citation type="submission" date="2024-09" db="EMBL/GenBank/DDBJ databases">
        <title>Chromosome-scale assembly of Riccia sorocarpa.</title>
        <authorList>
            <person name="Paukszto L."/>
        </authorList>
    </citation>
    <scope>NUCLEOTIDE SEQUENCE [LARGE SCALE GENOMIC DNA]</scope>
    <source>
        <strain evidence="12">LP-2024</strain>
        <tissue evidence="12">Aerial parts of the thallus</tissue>
    </source>
</reference>
<dbReference type="Pfam" id="PF00004">
    <property type="entry name" value="AAA"/>
    <property type="match status" value="1"/>
</dbReference>
<feature type="region of interest" description="Disordered" evidence="10">
    <location>
        <begin position="305"/>
        <end position="332"/>
    </location>
</feature>
<name>A0ABD3HZH7_9MARC</name>
<dbReference type="EMBL" id="JBJQOH010000002">
    <property type="protein sequence ID" value="KAL3696758.1"/>
    <property type="molecule type" value="Genomic_DNA"/>
</dbReference>
<feature type="domain" description="AAA+ ATPase" evidence="11">
    <location>
        <begin position="337"/>
        <end position="492"/>
    </location>
</feature>
<dbReference type="CDD" id="cd18140">
    <property type="entry name" value="HLD_clamp_RFC"/>
    <property type="match status" value="1"/>
</dbReference>
<evidence type="ECO:0000256" key="9">
    <source>
        <dbReference type="ARBA" id="ARBA00043975"/>
    </source>
</evidence>
<dbReference type="Gene3D" id="3.40.50.300">
    <property type="entry name" value="P-loop containing nucleotide triphosphate hydrolases"/>
    <property type="match status" value="1"/>
</dbReference>
<keyword evidence="6" id="KW-0238">DNA-binding</keyword>
<dbReference type="PANTHER" id="PTHR46765">
    <property type="entry name" value="P-LOOP CONTAINING NUCLEOSIDE TRIPHOSPHATE HYDROLASES SUPERFAMILY PROTEIN"/>
    <property type="match status" value="1"/>
</dbReference>
<evidence type="ECO:0000313" key="12">
    <source>
        <dbReference type="EMBL" id="KAL3696758.1"/>
    </source>
</evidence>
<comment type="subcellular location">
    <subcellularLocation>
        <location evidence="1">Nucleus</location>
    </subcellularLocation>
</comment>
<dbReference type="CDD" id="cd00009">
    <property type="entry name" value="AAA"/>
    <property type="match status" value="1"/>
</dbReference>
<dbReference type="SUPFAM" id="SSF52540">
    <property type="entry name" value="P-loop containing nucleoside triphosphate hydrolases"/>
    <property type="match status" value="1"/>
</dbReference>
<evidence type="ECO:0000256" key="3">
    <source>
        <dbReference type="ARBA" id="ARBA00022705"/>
    </source>
</evidence>
<keyword evidence="4" id="KW-0547">Nucleotide-binding</keyword>
<dbReference type="InterPro" id="IPR003959">
    <property type="entry name" value="ATPase_AAA_core"/>
</dbReference>
<keyword evidence="13" id="KW-1185">Reference proteome</keyword>
<comment type="subunit">
    <text evidence="2">Heterotetramer of subunits RFC2, RFC3, RFC4 and RFC5 that can form a complex with RFC1.</text>
</comment>
<evidence type="ECO:0000256" key="10">
    <source>
        <dbReference type="SAM" id="MobiDB-lite"/>
    </source>
</evidence>
<dbReference type="GO" id="GO:0005524">
    <property type="term" value="F:ATP binding"/>
    <property type="evidence" value="ECO:0007669"/>
    <property type="project" value="UniProtKB-KW"/>
</dbReference>
<evidence type="ECO:0000256" key="2">
    <source>
        <dbReference type="ARBA" id="ARBA00011480"/>
    </source>
</evidence>
<evidence type="ECO:0000256" key="5">
    <source>
        <dbReference type="ARBA" id="ARBA00022840"/>
    </source>
</evidence>
<keyword evidence="3" id="KW-0235">DNA replication</keyword>
<dbReference type="GO" id="GO:0003677">
    <property type="term" value="F:DNA binding"/>
    <property type="evidence" value="ECO:0007669"/>
    <property type="project" value="UniProtKB-KW"/>
</dbReference>
<evidence type="ECO:0000256" key="8">
    <source>
        <dbReference type="ARBA" id="ARBA00023306"/>
    </source>
</evidence>
<organism evidence="12 13">
    <name type="scientific">Riccia sorocarpa</name>
    <dbReference type="NCBI Taxonomy" id="122646"/>
    <lineage>
        <taxon>Eukaryota</taxon>
        <taxon>Viridiplantae</taxon>
        <taxon>Streptophyta</taxon>
        <taxon>Embryophyta</taxon>
        <taxon>Marchantiophyta</taxon>
        <taxon>Marchantiopsida</taxon>
        <taxon>Marchantiidae</taxon>
        <taxon>Marchantiales</taxon>
        <taxon>Ricciaceae</taxon>
        <taxon>Riccia</taxon>
    </lineage>
</organism>
<evidence type="ECO:0000259" key="11">
    <source>
        <dbReference type="SMART" id="SM00382"/>
    </source>
</evidence>
<dbReference type="Proteomes" id="UP001633002">
    <property type="component" value="Unassembled WGS sequence"/>
</dbReference>
<feature type="region of interest" description="Disordered" evidence="10">
    <location>
        <begin position="842"/>
        <end position="894"/>
    </location>
</feature>
<accession>A0ABD3HZH7</accession>
<protein>
    <recommendedName>
        <fullName evidence="11">AAA+ ATPase domain-containing protein</fullName>
    </recommendedName>
</protein>
<feature type="region of interest" description="Disordered" evidence="10">
    <location>
        <begin position="16"/>
        <end position="122"/>
    </location>
</feature>
<feature type="compositionally biased region" description="Basic and acidic residues" evidence="10">
    <location>
        <begin position="842"/>
        <end position="874"/>
    </location>
</feature>
<evidence type="ECO:0000256" key="7">
    <source>
        <dbReference type="ARBA" id="ARBA00023242"/>
    </source>
</evidence>
<sequence>MEEPDFDELTWMALDQDGIDDEPQFANGPDPDDFLEDAVLPPPPPDYFDQESNHDGVPRKRSAPDVPPKATLQECSPKEKRRRALFGEDESPSEPTKTSSRPNPVLSAKKNETRNAQGDLDNSGYRYKCGVFRMVTSVEDDFVTITAPSGVRVYAERKQSRVSDTRSGYKSRLANMSKKEGLLLQTIESMMEKAQQERLEKMFSEDPILENAKEDSVGQGVPVHEKLWVEKYAPKAFTDLLSEEQTNREVLRWLKQWDSLVFGHTCDAPTSKDVLAALRRHSSARENRNGYRDFRGGNFRSTKFSSGDWVPDSRHQTSASSTFSEDVGSKAGSEDGHEKVLLLCGPPGLGKTTLAHIVASHCGYRVVEINASDDRVASTLEGKILDAVQMRSVSGDRRPNCLIIDEIDGAMGGNEGRGALRHLIDIVSRKKKTAGSSDKVAEDGPAKKASKRAKATETLSRPIICICNDLYAPALRPLRQVARIHAFSKPSTSRIVSRLKYICEEEGYKTSVRTLTTLAERTECDIRACLNALQFLKRKGKHLTSLDDESLQIGYKDMTSSILRIWAEVFYRRKDAPSKVSMQQGRTAGSSNNQELQQFIHLYDLLGSHGDHELATEGLHENLLHIRYQDTNLFKTVACLRSICDSDIRNKRVISKQQFFLNAYQPATPITLRHLVASPTRPVLQWPKAFQRYRTELLMRKEMIFSWISGMSPTVSRNIRPFLLSVEMVTPLLAILNPPLRPVAVQLYTASELETMKQLVDTMVQYGLRYKEEEVGTLQHDGTGIQSHGQVEVQLDPPIHSLINYEGYKVQHRQLSATIRRLLGHQVGQEWIRREVVPVVRSTERPVNESRSDSRKEENISKSVSDEDTRKPEPKPQLSSENKTPEAGNNSVDAGAKSYPLLKVKAPPVVKSQVSYFERLRQSGQSTSQKAAQPSVTSQRDLRPLLYKYHEGFTNAIRRPLFIRELL</sequence>
<feature type="compositionally biased region" description="Polar residues" evidence="10">
    <location>
        <begin position="877"/>
        <end position="892"/>
    </location>
</feature>
<evidence type="ECO:0000256" key="4">
    <source>
        <dbReference type="ARBA" id="ARBA00022741"/>
    </source>
</evidence>
<dbReference type="PANTHER" id="PTHR46765:SF1">
    <property type="entry name" value="P-LOOP CONTAINING NUCLEOSIDE TRIPHOSPHATE HYDROLASES SUPERFAMILY PROTEIN"/>
    <property type="match status" value="1"/>
</dbReference>
<comment type="caution">
    <text evidence="12">The sequence shown here is derived from an EMBL/GenBank/DDBJ whole genome shotgun (WGS) entry which is preliminary data.</text>
</comment>
<comment type="similarity">
    <text evidence="9">Belongs to the activator 1 small subunits family. CTF18 subfamily.</text>
</comment>
<proteinExistence type="inferred from homology"/>